<dbReference type="Proteomes" id="UP000680279">
    <property type="component" value="Unassembled WGS sequence"/>
</dbReference>
<organism evidence="1 2">
    <name type="scientific">Siminovitchia fordii</name>
    <dbReference type="NCBI Taxonomy" id="254759"/>
    <lineage>
        <taxon>Bacteria</taxon>
        <taxon>Bacillati</taxon>
        <taxon>Bacillota</taxon>
        <taxon>Bacilli</taxon>
        <taxon>Bacillales</taxon>
        <taxon>Bacillaceae</taxon>
        <taxon>Siminovitchia</taxon>
    </lineage>
</organism>
<evidence type="ECO:0000313" key="1">
    <source>
        <dbReference type="EMBL" id="GIN21795.1"/>
    </source>
</evidence>
<reference evidence="1 2" key="1">
    <citation type="submission" date="2021-03" db="EMBL/GenBank/DDBJ databases">
        <title>Antimicrobial resistance genes in bacteria isolated from Japanese honey, and their potential for conferring macrolide and lincosamide resistance in the American foulbrood pathogen Paenibacillus larvae.</title>
        <authorList>
            <person name="Okamoto M."/>
            <person name="Kumagai M."/>
            <person name="Kanamori H."/>
            <person name="Takamatsu D."/>
        </authorList>
    </citation>
    <scope>NUCLEOTIDE SEQUENCE [LARGE SCALE GENOMIC DNA]</scope>
    <source>
        <strain evidence="1 2">J1TS3</strain>
    </source>
</reference>
<dbReference type="PANTHER" id="PTHR36839:SF1">
    <property type="entry name" value="METALLO-BETA-LACTAMASE FAMILY PROTEIN (AFU_ORTHOLOGUE AFUA_5G12770)"/>
    <property type="match status" value="1"/>
</dbReference>
<name>A0ABQ4K9D3_9BACI</name>
<accession>A0ABQ4K9D3</accession>
<dbReference type="SUPFAM" id="SSF56281">
    <property type="entry name" value="Metallo-hydrolase/oxidoreductase"/>
    <property type="match status" value="1"/>
</dbReference>
<comment type="caution">
    <text evidence="1">The sequence shown here is derived from an EMBL/GenBank/DDBJ whole genome shotgun (WGS) entry which is preliminary data.</text>
</comment>
<protein>
    <recommendedName>
        <fullName evidence="3">Metallo-beta-lactamase domain-containing protein</fullName>
    </recommendedName>
</protein>
<sequence>MNPNGQDWTTLDDMRASGIYQNEIVRMEEGLYRITTVPEFGIGQSAFVVQGDRINVLWDCISYLDEETQKQIRELGGIDAISLSHPHYYSTQVQWAEAFDCPIYIHEDDKKWVMEPSNRIVFWSDE</sequence>
<dbReference type="InterPro" id="IPR036866">
    <property type="entry name" value="RibonucZ/Hydroxyglut_hydro"/>
</dbReference>
<dbReference type="PANTHER" id="PTHR36839">
    <property type="entry name" value="METALLO-BETA-LACTAMASE FAMILY PROTEIN (AFU_ORTHOLOGUE AFUA_5G12770)"/>
    <property type="match status" value="1"/>
</dbReference>
<proteinExistence type="predicted"/>
<evidence type="ECO:0000313" key="2">
    <source>
        <dbReference type="Proteomes" id="UP000680279"/>
    </source>
</evidence>
<keyword evidence="2" id="KW-1185">Reference proteome</keyword>
<evidence type="ECO:0008006" key="3">
    <source>
        <dbReference type="Google" id="ProtNLM"/>
    </source>
</evidence>
<dbReference type="EMBL" id="BOQT01000011">
    <property type="protein sequence ID" value="GIN21795.1"/>
    <property type="molecule type" value="Genomic_DNA"/>
</dbReference>
<gene>
    <name evidence="1" type="ORF">J1TS3_29290</name>
</gene>
<dbReference type="Gene3D" id="3.60.15.10">
    <property type="entry name" value="Ribonuclease Z/Hydroxyacylglutathione hydrolase-like"/>
    <property type="match status" value="1"/>
</dbReference>